<reference evidence="5 6" key="1">
    <citation type="submission" date="2018-04" db="EMBL/GenBank/DDBJ databases">
        <title>Subsurface microbial communities from deep shales in Ohio and West Virginia, USA.</title>
        <authorList>
            <person name="Wrighton K."/>
        </authorList>
    </citation>
    <scope>NUCLEOTIDE SEQUENCE [LARGE SCALE GENOMIC DNA]</scope>
    <source>
        <strain evidence="5 6">MSL28</strain>
    </source>
</reference>
<dbReference type="PROSITE" id="PS00380">
    <property type="entry name" value="RHODANESE_1"/>
    <property type="match status" value="1"/>
</dbReference>
<comment type="caution">
    <text evidence="5">The sequence shown here is derived from an EMBL/GenBank/DDBJ whole genome shotgun (WGS) entry which is preliminary data.</text>
</comment>
<dbReference type="PANTHER" id="PTHR43855">
    <property type="entry name" value="THIOSULFATE SULFURTRANSFERASE"/>
    <property type="match status" value="1"/>
</dbReference>
<dbReference type="AlphaFoldDB" id="A0A1M7P483"/>
<evidence type="ECO:0000313" key="6">
    <source>
        <dbReference type="Proteomes" id="UP000247389"/>
    </source>
</evidence>
<keyword evidence="3 5" id="KW-0808">Transferase</keyword>
<proteinExistence type="predicted"/>
<dbReference type="InterPro" id="IPR051126">
    <property type="entry name" value="Thiosulfate_sulfurtransferase"/>
</dbReference>
<evidence type="ECO:0000256" key="1">
    <source>
        <dbReference type="ARBA" id="ARBA00022737"/>
    </source>
</evidence>
<dbReference type="PROSITE" id="PS50206">
    <property type="entry name" value="RHODANESE_3"/>
    <property type="match status" value="2"/>
</dbReference>
<dbReference type="OrthoDB" id="9770030at2"/>
<dbReference type="RefSeq" id="WP_081374614.1">
    <property type="nucleotide sequence ID" value="NZ_FNDF01000019.1"/>
</dbReference>
<dbReference type="Pfam" id="PF00581">
    <property type="entry name" value="Rhodanese"/>
    <property type="match status" value="2"/>
</dbReference>
<evidence type="ECO:0000313" key="5">
    <source>
        <dbReference type="EMBL" id="PXV68643.1"/>
    </source>
</evidence>
<dbReference type="CDD" id="cd01449">
    <property type="entry name" value="TST_Repeat_2"/>
    <property type="match status" value="1"/>
</dbReference>
<dbReference type="PROSITE" id="PS00683">
    <property type="entry name" value="RHODANESE_2"/>
    <property type="match status" value="1"/>
</dbReference>
<evidence type="ECO:0000256" key="2">
    <source>
        <dbReference type="ARBA" id="ARBA00047549"/>
    </source>
</evidence>
<evidence type="ECO:0000256" key="3">
    <source>
        <dbReference type="RuleBase" id="RU000507"/>
    </source>
</evidence>
<organism evidence="5 6">
    <name type="scientific">Halanaerobium congolense</name>
    <dbReference type="NCBI Taxonomy" id="54121"/>
    <lineage>
        <taxon>Bacteria</taxon>
        <taxon>Bacillati</taxon>
        <taxon>Bacillota</taxon>
        <taxon>Clostridia</taxon>
        <taxon>Halanaerobiales</taxon>
        <taxon>Halanaerobiaceae</taxon>
        <taxon>Halanaerobium</taxon>
    </lineage>
</organism>
<feature type="domain" description="Rhodanese" evidence="4">
    <location>
        <begin position="55"/>
        <end position="163"/>
    </location>
</feature>
<dbReference type="Proteomes" id="UP000247389">
    <property type="component" value="Unassembled WGS sequence"/>
</dbReference>
<gene>
    <name evidence="5" type="ORF">C8C78_10429</name>
</gene>
<protein>
    <recommendedName>
        <fullName evidence="3">Sulfurtransferase</fullName>
    </recommendedName>
</protein>
<keyword evidence="1" id="KW-0677">Repeat</keyword>
<name>A0A1M7P483_9FIRM</name>
<keyword evidence="5" id="KW-0670">Pyruvate</keyword>
<dbReference type="InterPro" id="IPR001763">
    <property type="entry name" value="Rhodanese-like_dom"/>
</dbReference>
<dbReference type="SMART" id="SM00450">
    <property type="entry name" value="RHOD"/>
    <property type="match status" value="2"/>
</dbReference>
<accession>A0A1M7P483</accession>
<dbReference type="InterPro" id="IPR001307">
    <property type="entry name" value="Thiosulphate_STrfase_CS"/>
</dbReference>
<comment type="catalytic activity">
    <reaction evidence="2">
        <text>thiosulfate + hydrogen cyanide = thiocyanate + sulfite + 2 H(+)</text>
        <dbReference type="Rhea" id="RHEA:16881"/>
        <dbReference type="ChEBI" id="CHEBI:15378"/>
        <dbReference type="ChEBI" id="CHEBI:17359"/>
        <dbReference type="ChEBI" id="CHEBI:18022"/>
        <dbReference type="ChEBI" id="CHEBI:18407"/>
        <dbReference type="ChEBI" id="CHEBI:33542"/>
        <dbReference type="EC" id="2.8.1.1"/>
    </reaction>
</comment>
<dbReference type="CDD" id="cd01448">
    <property type="entry name" value="TST_Repeat_1"/>
    <property type="match status" value="1"/>
</dbReference>
<evidence type="ECO:0000259" key="4">
    <source>
        <dbReference type="PROSITE" id="PS50206"/>
    </source>
</evidence>
<dbReference type="SUPFAM" id="SSF52821">
    <property type="entry name" value="Rhodanese/Cell cycle control phosphatase"/>
    <property type="match status" value="2"/>
</dbReference>
<dbReference type="GO" id="GO:0004792">
    <property type="term" value="F:thiosulfate-cyanide sulfurtransferase activity"/>
    <property type="evidence" value="ECO:0007669"/>
    <property type="project" value="UniProtKB-EC"/>
</dbReference>
<dbReference type="EMBL" id="QICM01000004">
    <property type="protein sequence ID" value="PXV68643.1"/>
    <property type="molecule type" value="Genomic_DNA"/>
</dbReference>
<feature type="domain" description="Rhodanese" evidence="4">
    <location>
        <begin position="196"/>
        <end position="310"/>
    </location>
</feature>
<dbReference type="Gene3D" id="3.40.250.10">
    <property type="entry name" value="Rhodanese-like domain"/>
    <property type="match status" value="2"/>
</dbReference>
<sequence length="313" mass="35196">MLKSKRDNLLILSLVVVMLLSFSLMAAAEYVPIEDRGYANPDVLISAAELSEIMDRDDVKIVDFRNMAMYLTGHIPGAINVWRSDQENPDAEFGGMRATPEQMAAMLSEKGIAEDDLIVIYDAKGDYDASRMWWILTMYGHDKVKLLDGGLERWKALDKKTSVFPSSYDETNYSFNESEFDFSMLATIEDVQSAIDNDKALILDTRSEEEHTGEQLKSGAERKGCIPGSVWIEWTEALNDDLTFKSAEELREVYGEAIEGKEIIVPYCQSAVRSSHTTFVLTQLLGVDAKVQNYDGSWIEWSAAEELPIENAQ</sequence>
<dbReference type="InterPro" id="IPR036873">
    <property type="entry name" value="Rhodanese-like_dom_sf"/>
</dbReference>
<dbReference type="PANTHER" id="PTHR43855:SF1">
    <property type="entry name" value="THIOSULFATE SULFURTRANSFERASE"/>
    <property type="match status" value="1"/>
</dbReference>